<accession>A0A0E9SW38</accession>
<reference evidence="2" key="1">
    <citation type="submission" date="2014-11" db="EMBL/GenBank/DDBJ databases">
        <authorList>
            <person name="Amaro Gonzalez C."/>
        </authorList>
    </citation>
    <scope>NUCLEOTIDE SEQUENCE</scope>
</reference>
<proteinExistence type="predicted"/>
<evidence type="ECO:0000256" key="1">
    <source>
        <dbReference type="SAM" id="MobiDB-lite"/>
    </source>
</evidence>
<evidence type="ECO:0000313" key="2">
    <source>
        <dbReference type="EMBL" id="JAH44860.1"/>
    </source>
</evidence>
<name>A0A0E9SW38_ANGAN</name>
<reference evidence="2" key="2">
    <citation type="journal article" date="2015" name="Fish Shellfish Immunol.">
        <title>Early steps in the European eel (Anguilla anguilla)-Vibrio vulnificus interaction in the gills: Role of the RtxA13 toxin.</title>
        <authorList>
            <person name="Callol A."/>
            <person name="Pajuelo D."/>
            <person name="Ebbesson L."/>
            <person name="Teles M."/>
            <person name="MacKenzie S."/>
            <person name="Amaro C."/>
        </authorList>
    </citation>
    <scope>NUCLEOTIDE SEQUENCE</scope>
</reference>
<protein>
    <submittedName>
        <fullName evidence="2">Uncharacterized protein</fullName>
    </submittedName>
</protein>
<organism evidence="2">
    <name type="scientific">Anguilla anguilla</name>
    <name type="common">European freshwater eel</name>
    <name type="synonym">Muraena anguilla</name>
    <dbReference type="NCBI Taxonomy" id="7936"/>
    <lineage>
        <taxon>Eukaryota</taxon>
        <taxon>Metazoa</taxon>
        <taxon>Chordata</taxon>
        <taxon>Craniata</taxon>
        <taxon>Vertebrata</taxon>
        <taxon>Euteleostomi</taxon>
        <taxon>Actinopterygii</taxon>
        <taxon>Neopterygii</taxon>
        <taxon>Teleostei</taxon>
        <taxon>Anguilliformes</taxon>
        <taxon>Anguillidae</taxon>
        <taxon>Anguilla</taxon>
    </lineage>
</organism>
<dbReference type="AlphaFoldDB" id="A0A0E9SW38"/>
<feature type="region of interest" description="Disordered" evidence="1">
    <location>
        <begin position="1"/>
        <end position="24"/>
    </location>
</feature>
<sequence length="24" mass="3091">MQAKKTYRMQRIKDNCKRKKELHR</sequence>
<dbReference type="EMBL" id="GBXM01063717">
    <property type="protein sequence ID" value="JAH44860.1"/>
    <property type="molecule type" value="Transcribed_RNA"/>
</dbReference>